<name>A0A369QP69_9BACT</name>
<proteinExistence type="predicted"/>
<dbReference type="EMBL" id="QASA01000001">
    <property type="protein sequence ID" value="RDC65076.1"/>
    <property type="molecule type" value="Genomic_DNA"/>
</dbReference>
<evidence type="ECO:0000313" key="2">
    <source>
        <dbReference type="Proteomes" id="UP000253919"/>
    </source>
</evidence>
<dbReference type="RefSeq" id="WP_115374145.1">
    <property type="nucleotide sequence ID" value="NZ_QASA01000001.1"/>
</dbReference>
<protein>
    <submittedName>
        <fullName evidence="1">Uncharacterized protein</fullName>
    </submittedName>
</protein>
<dbReference type="Proteomes" id="UP000253919">
    <property type="component" value="Unassembled WGS sequence"/>
</dbReference>
<accession>A0A369QP69</accession>
<organism evidence="1 2">
    <name type="scientific">Adhaeribacter pallidiroseus</name>
    <dbReference type="NCBI Taxonomy" id="2072847"/>
    <lineage>
        <taxon>Bacteria</taxon>
        <taxon>Pseudomonadati</taxon>
        <taxon>Bacteroidota</taxon>
        <taxon>Cytophagia</taxon>
        <taxon>Cytophagales</taxon>
        <taxon>Hymenobacteraceae</taxon>
        <taxon>Adhaeribacter</taxon>
    </lineage>
</organism>
<sequence length="113" mass="11977">MKDNKLLLIAGAAGAFLIYQNQQKKKQAEAAAQRAYILAQTGSRGTTPGQPNVVDKVTSGATTIIDTISKGKELFSSIFKKPTLPPVSNPAPSWKTEGKVDYSGLSGITNKLV</sequence>
<comment type="caution">
    <text evidence="1">The sequence shown here is derived from an EMBL/GenBank/DDBJ whole genome shotgun (WGS) entry which is preliminary data.</text>
</comment>
<reference evidence="1 2" key="1">
    <citation type="submission" date="2018-04" db="EMBL/GenBank/DDBJ databases">
        <title>Adhaeribacter sp. HMF7616 genome sequencing and assembly.</title>
        <authorList>
            <person name="Kang H."/>
            <person name="Kang J."/>
            <person name="Cha I."/>
            <person name="Kim H."/>
            <person name="Joh K."/>
        </authorList>
    </citation>
    <scope>NUCLEOTIDE SEQUENCE [LARGE SCALE GENOMIC DNA]</scope>
    <source>
        <strain evidence="1 2">HMF7616</strain>
    </source>
</reference>
<dbReference type="AlphaFoldDB" id="A0A369QP69"/>
<keyword evidence="2" id="KW-1185">Reference proteome</keyword>
<evidence type="ECO:0000313" key="1">
    <source>
        <dbReference type="EMBL" id="RDC65076.1"/>
    </source>
</evidence>
<gene>
    <name evidence="1" type="ORF">AHMF7616_03699</name>
</gene>